<comment type="similarity">
    <text evidence="1 11">Belongs to the GHMP kinase family. GalK subfamily.</text>
</comment>
<dbReference type="PROSITE" id="PS00627">
    <property type="entry name" value="GHMP_KINASES_ATP"/>
    <property type="match status" value="1"/>
</dbReference>
<dbReference type="InterPro" id="IPR022963">
    <property type="entry name" value="Galactokinase_bac"/>
</dbReference>
<dbReference type="GO" id="GO:0006012">
    <property type="term" value="P:galactose metabolic process"/>
    <property type="evidence" value="ECO:0007669"/>
    <property type="project" value="UniProtKB-UniRule"/>
</dbReference>
<dbReference type="InterPro" id="IPR019539">
    <property type="entry name" value="GalKase_N"/>
</dbReference>
<evidence type="ECO:0000256" key="7">
    <source>
        <dbReference type="ARBA" id="ARBA00022840"/>
    </source>
</evidence>
<keyword evidence="3 11" id="KW-0808">Transferase</keyword>
<evidence type="ECO:0000313" key="17">
    <source>
        <dbReference type="EMBL" id="WYJ95188.1"/>
    </source>
</evidence>
<evidence type="ECO:0000256" key="8">
    <source>
        <dbReference type="ARBA" id="ARBA00022842"/>
    </source>
</evidence>
<dbReference type="GO" id="GO:0005524">
    <property type="term" value="F:ATP binding"/>
    <property type="evidence" value="ECO:0007669"/>
    <property type="project" value="UniProtKB-UniRule"/>
</dbReference>
<gene>
    <name evidence="11" type="primary">galK</name>
    <name evidence="16" type="ORF">A5889_000126</name>
    <name evidence="17" type="ORF">A5889_002736</name>
</gene>
<evidence type="ECO:0000256" key="12">
    <source>
        <dbReference type="NCBIfam" id="TIGR00131"/>
    </source>
</evidence>
<reference evidence="17" key="2">
    <citation type="submission" date="2017-05" db="EMBL/GenBank/DDBJ databases">
        <authorList>
            <consortium name="The Broad Institute Genomics Platform"/>
            <consortium name="The Broad Institute Genomic Center for Infectious Diseases"/>
            <person name="Earl A."/>
            <person name="Manson A."/>
            <person name="Schwartman J."/>
            <person name="Gilmore M."/>
            <person name="Abouelleil A."/>
            <person name="Cao P."/>
            <person name="Chapman S."/>
            <person name="Cusick C."/>
            <person name="Shea T."/>
            <person name="Young S."/>
            <person name="Neafsey D."/>
            <person name="Nusbaum C."/>
            <person name="Birren B."/>
        </authorList>
    </citation>
    <scope>NUCLEOTIDE SEQUENCE</scope>
    <source>
        <strain evidence="17">9D6_DIV0238</strain>
    </source>
</reference>
<keyword evidence="8 11" id="KW-0460">Magnesium</keyword>
<feature type="domain" description="Galactokinase N-terminal" evidence="15">
    <location>
        <begin position="8"/>
        <end position="55"/>
    </location>
</feature>
<dbReference type="InterPro" id="IPR014721">
    <property type="entry name" value="Ribsml_uS5_D2-typ_fold_subgr"/>
</dbReference>
<evidence type="ECO:0000256" key="2">
    <source>
        <dbReference type="ARBA" id="ARBA00022490"/>
    </source>
</evidence>
<dbReference type="InterPro" id="IPR036554">
    <property type="entry name" value="GHMP_kinase_C_sf"/>
</dbReference>
<dbReference type="Gene3D" id="3.30.230.10">
    <property type="match status" value="1"/>
</dbReference>
<dbReference type="InterPro" id="IPR006204">
    <property type="entry name" value="GHMP_kinase_N_dom"/>
</dbReference>
<dbReference type="HAMAP" id="MF_00246">
    <property type="entry name" value="Galactokinase"/>
    <property type="match status" value="1"/>
</dbReference>
<keyword evidence="5 11" id="KW-0547">Nucleotide-binding</keyword>
<dbReference type="SUPFAM" id="SSF54211">
    <property type="entry name" value="Ribosomal protein S5 domain 2-like"/>
    <property type="match status" value="1"/>
</dbReference>
<dbReference type="EMBL" id="CP147246">
    <property type="protein sequence ID" value="WYJ95188.1"/>
    <property type="molecule type" value="Genomic_DNA"/>
</dbReference>
<dbReference type="FunFam" id="3.30.230.10:FF:000017">
    <property type="entry name" value="Galactokinase"/>
    <property type="match status" value="1"/>
</dbReference>
<dbReference type="Pfam" id="PF08544">
    <property type="entry name" value="GHMP_kinases_C"/>
    <property type="match status" value="1"/>
</dbReference>
<dbReference type="NCBIfam" id="NF003705">
    <property type="entry name" value="PRK05322.1"/>
    <property type="match status" value="1"/>
</dbReference>
<dbReference type="InterPro" id="IPR000705">
    <property type="entry name" value="Galactokinase"/>
</dbReference>
<dbReference type="InterPro" id="IPR019741">
    <property type="entry name" value="Galactokinase_CS"/>
</dbReference>
<feature type="site" description="Transition state stabilizer" evidence="11">
    <location>
        <position position="26"/>
    </location>
</feature>
<keyword evidence="18" id="KW-1185">Reference proteome</keyword>
<feature type="binding site" evidence="11">
    <location>
        <begin position="32"/>
        <end position="35"/>
    </location>
    <ligand>
        <name>substrate</name>
    </ligand>
</feature>
<keyword evidence="7 11" id="KW-0067">ATP-binding</keyword>
<evidence type="ECO:0000313" key="18">
    <source>
        <dbReference type="Proteomes" id="UP000196151"/>
    </source>
</evidence>
<dbReference type="PROSITE" id="PS00106">
    <property type="entry name" value="GALACTOKINASE"/>
    <property type="match status" value="1"/>
</dbReference>
<dbReference type="GO" id="GO:0004335">
    <property type="term" value="F:galactokinase activity"/>
    <property type="evidence" value="ECO:0007669"/>
    <property type="project" value="UniProtKB-UniRule"/>
</dbReference>
<dbReference type="InterPro" id="IPR020568">
    <property type="entry name" value="Ribosomal_Su5_D2-typ_SF"/>
</dbReference>
<feature type="binding site" evidence="11">
    <location>
        <begin position="123"/>
        <end position="129"/>
    </location>
    <ligand>
        <name>ATP</name>
        <dbReference type="ChEBI" id="CHEBI:30616"/>
    </ligand>
</feature>
<evidence type="ECO:0000256" key="9">
    <source>
        <dbReference type="ARBA" id="ARBA00023144"/>
    </source>
</evidence>
<evidence type="ECO:0000256" key="1">
    <source>
        <dbReference type="ARBA" id="ARBA00006566"/>
    </source>
</evidence>
<dbReference type="NCBIfam" id="TIGR00131">
    <property type="entry name" value="gal_kin"/>
    <property type="match status" value="1"/>
</dbReference>
<dbReference type="GO" id="GO:0000287">
    <property type="term" value="F:magnesium ion binding"/>
    <property type="evidence" value="ECO:0007669"/>
    <property type="project" value="UniProtKB-UniRule"/>
</dbReference>
<evidence type="ECO:0000256" key="3">
    <source>
        <dbReference type="ARBA" id="ARBA00022679"/>
    </source>
</evidence>
<comment type="catalytic activity">
    <reaction evidence="11">
        <text>alpha-D-galactose + ATP = alpha-D-galactose 1-phosphate + ADP + H(+)</text>
        <dbReference type="Rhea" id="RHEA:13553"/>
        <dbReference type="ChEBI" id="CHEBI:15378"/>
        <dbReference type="ChEBI" id="CHEBI:28061"/>
        <dbReference type="ChEBI" id="CHEBI:30616"/>
        <dbReference type="ChEBI" id="CHEBI:58336"/>
        <dbReference type="ChEBI" id="CHEBI:456216"/>
        <dbReference type="EC" id="2.7.1.6"/>
    </reaction>
</comment>
<dbReference type="PRINTS" id="PR00959">
    <property type="entry name" value="MEVGALKINASE"/>
</dbReference>
<dbReference type="RefSeq" id="WP_087639360.1">
    <property type="nucleotide sequence ID" value="NZ_CP147246.1"/>
</dbReference>
<feature type="binding site" evidence="11">
    <location>
        <position position="161"/>
    </location>
    <ligand>
        <name>Mg(2+)</name>
        <dbReference type="ChEBI" id="CHEBI:18420"/>
    </ligand>
</feature>
<comment type="subcellular location">
    <subcellularLocation>
        <location evidence="11">Cytoplasm</location>
    </subcellularLocation>
</comment>
<evidence type="ECO:0000256" key="4">
    <source>
        <dbReference type="ARBA" id="ARBA00022723"/>
    </source>
</evidence>
<reference evidence="16" key="1">
    <citation type="submission" date="2017-05" db="EMBL/GenBank/DDBJ databases">
        <title>The Genome Sequence of Enterococcus sp. 9D6_DIV0238.</title>
        <authorList>
            <consortium name="The Broad Institute Genomics Platform"/>
            <consortium name="The Broad Institute Genomic Center for Infectious Diseases"/>
            <person name="Earl A."/>
            <person name="Manson A."/>
            <person name="Schwartman J."/>
            <person name="Gilmore M."/>
            <person name="Abouelleil A."/>
            <person name="Cao P."/>
            <person name="Chapman S."/>
            <person name="Cusick C."/>
            <person name="Shea T."/>
            <person name="Young S."/>
            <person name="Neafsey D."/>
            <person name="Nusbaum C."/>
            <person name="Birren B."/>
        </authorList>
    </citation>
    <scope>NUCLEOTIDE SEQUENCE [LARGE SCALE GENOMIC DNA]</scope>
    <source>
        <strain evidence="16">9D6_DIV0238</strain>
    </source>
</reference>
<dbReference type="SUPFAM" id="SSF55060">
    <property type="entry name" value="GHMP Kinase, C-terminal domain"/>
    <property type="match status" value="1"/>
</dbReference>
<evidence type="ECO:0000256" key="5">
    <source>
        <dbReference type="ARBA" id="ARBA00022741"/>
    </source>
</evidence>
<dbReference type="Pfam" id="PF10509">
    <property type="entry name" value="GalKase_gal_bdg"/>
    <property type="match status" value="1"/>
</dbReference>
<keyword evidence="9 11" id="KW-0299">Galactose metabolism</keyword>
<dbReference type="PIRSF" id="PIRSF000530">
    <property type="entry name" value="Galactokinase"/>
    <property type="match status" value="1"/>
</dbReference>
<dbReference type="Proteomes" id="UP000196151">
    <property type="component" value="Chromosome"/>
</dbReference>
<name>A0A200JCQ7_9ENTE</name>
<feature type="binding site" evidence="11">
    <location>
        <position position="223"/>
    </location>
    <ligand>
        <name>substrate</name>
    </ligand>
</feature>
<feature type="domain" description="GHMP kinase C-terminal" evidence="14">
    <location>
        <begin position="286"/>
        <end position="360"/>
    </location>
</feature>
<dbReference type="GO" id="GO:0005829">
    <property type="term" value="C:cytosol"/>
    <property type="evidence" value="ECO:0007669"/>
    <property type="project" value="TreeGrafter"/>
</dbReference>
<dbReference type="UniPathway" id="UPA00214"/>
<dbReference type="InterPro" id="IPR013750">
    <property type="entry name" value="GHMP_kinase_C_dom"/>
</dbReference>
<evidence type="ECO:0000256" key="6">
    <source>
        <dbReference type="ARBA" id="ARBA00022777"/>
    </source>
</evidence>
<comment type="function">
    <text evidence="11">Catalyzes the transfer of the gamma-phosphate of ATP to D-galactose to form alpha-D-galactose-1-phosphate (Gal-1-P).</text>
</comment>
<feature type="active site" description="Proton acceptor" evidence="11">
    <location>
        <position position="173"/>
    </location>
</feature>
<feature type="binding site" evidence="11">
    <location>
        <position position="66"/>
    </location>
    <ligand>
        <name>ATP</name>
        <dbReference type="ChEBI" id="CHEBI:30616"/>
    </ligand>
</feature>
<evidence type="ECO:0000313" key="16">
    <source>
        <dbReference type="EMBL" id="OUZ34651.1"/>
    </source>
</evidence>
<feature type="binding site" evidence="11">
    <location>
        <position position="129"/>
    </location>
    <ligand>
        <name>Mg(2+)</name>
        <dbReference type="ChEBI" id="CHEBI:18420"/>
    </ligand>
</feature>
<keyword evidence="6 11" id="KW-0418">Kinase</keyword>
<dbReference type="PANTHER" id="PTHR10457">
    <property type="entry name" value="MEVALONATE KINASE/GALACTOKINASE"/>
    <property type="match status" value="1"/>
</dbReference>
<comment type="pathway">
    <text evidence="11">Carbohydrate metabolism; galactose metabolism.</text>
</comment>
<evidence type="ECO:0000259" key="14">
    <source>
        <dbReference type="Pfam" id="PF08544"/>
    </source>
</evidence>
<evidence type="ECO:0000259" key="15">
    <source>
        <dbReference type="Pfam" id="PF10509"/>
    </source>
</evidence>
<reference evidence="17" key="3">
    <citation type="submission" date="2024-03" db="EMBL/GenBank/DDBJ databases">
        <title>The Genome Sequence of Enterococcus sp. DIV0238c.</title>
        <authorList>
            <consortium name="The Broad Institute Genomics Platform"/>
            <consortium name="The Broad Institute Microbial Omics Core"/>
            <consortium name="The Broad Institute Genomic Center for Infectious Diseases"/>
            <person name="Earl A."/>
            <person name="Manson A."/>
            <person name="Gilmore M."/>
            <person name="Schwartman J."/>
            <person name="Shea T."/>
            <person name="Abouelleil A."/>
            <person name="Cao P."/>
            <person name="Chapman S."/>
            <person name="Cusick C."/>
            <person name="Young S."/>
            <person name="Neafsey D."/>
            <person name="Nusbaum C."/>
            <person name="Birren B."/>
        </authorList>
    </citation>
    <scope>NUCLEOTIDE SEQUENCE</scope>
    <source>
        <strain evidence="17">9D6_DIV0238</strain>
    </source>
</reference>
<dbReference type="Pfam" id="PF00288">
    <property type="entry name" value="GHMP_kinases_N"/>
    <property type="match status" value="1"/>
</dbReference>
<evidence type="ECO:0000256" key="11">
    <source>
        <dbReference type="HAMAP-Rule" id="MF_00246"/>
    </source>
</evidence>
<dbReference type="EC" id="2.7.1.6" evidence="11 12"/>
<evidence type="ECO:0000256" key="10">
    <source>
        <dbReference type="ARBA" id="ARBA00023277"/>
    </source>
</evidence>
<keyword evidence="2 11" id="KW-0963">Cytoplasm</keyword>
<proteinExistence type="inferred from homology"/>
<dbReference type="OrthoDB" id="250531at2"/>
<keyword evidence="4 11" id="KW-0479">Metal-binding</keyword>
<dbReference type="FunFam" id="3.30.70.890:FF:000001">
    <property type="entry name" value="Galactokinase"/>
    <property type="match status" value="1"/>
</dbReference>
<evidence type="ECO:0000259" key="13">
    <source>
        <dbReference type="Pfam" id="PF00288"/>
    </source>
</evidence>
<sequence length="386" mass="42891">MKKELDQLFRSTFGKEAQENYFAPGRINLIGEHTDYNGGHVFPAAITIGTYGLAGKRDDRLIRFYSENFSELGIIEVSLDDLSYDKRHDWTNYPKGMIKYLIDAGYQIDQGMDLLFYGTIPNGAGLSSSASIELLMGVIVNDLFQLEVPMLDLVKTGQKVENQFIGVNSGIMDQFAIGMGQKDQAILLDTNTLEYEMVPAAFGDYVIVIMNTNKRRELADSKYNERRAECEKALQLLQTQLPIDSLGELSEETFEANKQLISDERLIRRAKHAITENQRTIKAKNALVQNDLTAFGQLLNASHASLREDYEVTGVELDTLVFAAQDQPGVLGARMTGAGFGGCSIALVQKENVEAFTQKVGQIYLDKVGYSADFYVAKIADGAKKQ</sequence>
<feature type="domain" description="GHMP kinase N-terminal" evidence="13">
    <location>
        <begin position="92"/>
        <end position="180"/>
    </location>
</feature>
<dbReference type="Gene3D" id="3.30.70.890">
    <property type="entry name" value="GHMP kinase, C-terminal domain"/>
    <property type="match status" value="1"/>
</dbReference>
<organism evidence="16">
    <name type="scientific">Candidatus Enterococcus dunnyi</name>
    <dbReference type="NCBI Taxonomy" id="1834192"/>
    <lineage>
        <taxon>Bacteria</taxon>
        <taxon>Bacillati</taxon>
        <taxon>Bacillota</taxon>
        <taxon>Bacilli</taxon>
        <taxon>Lactobacillales</taxon>
        <taxon>Enterococcaceae</taxon>
        <taxon>Enterococcus</taxon>
    </lineage>
</organism>
<keyword evidence="10 11" id="KW-0119">Carbohydrate metabolism</keyword>
<dbReference type="PRINTS" id="PR00473">
    <property type="entry name" value="GALCTOKINASE"/>
</dbReference>
<dbReference type="InterPro" id="IPR006203">
    <property type="entry name" value="GHMP_knse_ATP-bd_CS"/>
</dbReference>
<protein>
    <recommendedName>
        <fullName evidence="11 12">Galactokinase</fullName>
        <ecNumber evidence="11 12">2.7.1.6</ecNumber>
    </recommendedName>
    <alternativeName>
        <fullName evidence="11">Galactose kinase</fullName>
    </alternativeName>
</protein>
<dbReference type="EMBL" id="NIBQ01000001">
    <property type="protein sequence ID" value="OUZ34651.1"/>
    <property type="molecule type" value="Genomic_DNA"/>
</dbReference>
<dbReference type="AlphaFoldDB" id="A0A200JCQ7"/>
<dbReference type="InterPro" id="IPR006206">
    <property type="entry name" value="Mevalonate/galactokinase"/>
</dbReference>
<dbReference type="PANTHER" id="PTHR10457:SF7">
    <property type="entry name" value="GALACTOKINASE-RELATED"/>
    <property type="match status" value="1"/>
</dbReference>
<accession>A0A200JCQ7</accession>